<reference evidence="2" key="2">
    <citation type="journal article" date="2023" name="Science">
        <title>Genomic signatures of disease resistance in endangered staghorn corals.</title>
        <authorList>
            <person name="Vollmer S.V."/>
            <person name="Selwyn J.D."/>
            <person name="Despard B.A."/>
            <person name="Roesel C.L."/>
        </authorList>
    </citation>
    <scope>NUCLEOTIDE SEQUENCE</scope>
    <source>
        <strain evidence="2">K2</strain>
    </source>
</reference>
<evidence type="ECO:0000313" key="3">
    <source>
        <dbReference type="Proteomes" id="UP001249851"/>
    </source>
</evidence>
<comment type="caution">
    <text evidence="2">The sequence shown here is derived from an EMBL/GenBank/DDBJ whole genome shotgun (WGS) entry which is preliminary data.</text>
</comment>
<organism evidence="2 3">
    <name type="scientific">Acropora cervicornis</name>
    <name type="common">Staghorn coral</name>
    <dbReference type="NCBI Taxonomy" id="6130"/>
    <lineage>
        <taxon>Eukaryota</taxon>
        <taxon>Metazoa</taxon>
        <taxon>Cnidaria</taxon>
        <taxon>Anthozoa</taxon>
        <taxon>Hexacorallia</taxon>
        <taxon>Scleractinia</taxon>
        <taxon>Astrocoeniina</taxon>
        <taxon>Acroporidae</taxon>
        <taxon>Acropora</taxon>
    </lineage>
</organism>
<name>A0AAD9R4A3_ACRCE</name>
<dbReference type="EMBL" id="JARQWQ010000003">
    <property type="protein sequence ID" value="KAK2572802.1"/>
    <property type="molecule type" value="Genomic_DNA"/>
</dbReference>
<sequence length="318" mass="36691">MSAKKKRVRFRSANVAEGDKSLTEALTLQHLETGNQSGASLTRSKRRKRKQTKLQALKTEKKKLQKDLKSTKEWILDENKRKASPSYTLYENRQRLARTAGDTISKLRQIEGKILVKEKSGKQKTQTKLSTKLKKTTIRAEKQHSRLIKMTENLEKMKTGENSLRAEIAREQTAKTKDGDFSDTFRFPRIKSADSAQWVNISTCKSGHKLDTDEQDESPRPTSVLSDFAMQMSPREKKHVADKLAHKYNMTRELRNTIHEHMITRSYSFSYLNIIPPYAPKKAKPQKTKQVFSRLVYEDKIGVVDFKKKYPKQVSLSS</sequence>
<feature type="compositionally biased region" description="Polar residues" evidence="1">
    <location>
        <begin position="27"/>
        <end position="38"/>
    </location>
</feature>
<reference evidence="2" key="1">
    <citation type="journal article" date="2023" name="G3 (Bethesda)">
        <title>Whole genome assembly and annotation of the endangered Caribbean coral Acropora cervicornis.</title>
        <authorList>
            <person name="Selwyn J.D."/>
            <person name="Vollmer S.V."/>
        </authorList>
    </citation>
    <scope>NUCLEOTIDE SEQUENCE</scope>
    <source>
        <strain evidence="2">K2</strain>
    </source>
</reference>
<evidence type="ECO:0000313" key="2">
    <source>
        <dbReference type="EMBL" id="KAK2572802.1"/>
    </source>
</evidence>
<proteinExistence type="predicted"/>
<feature type="region of interest" description="Disordered" evidence="1">
    <location>
        <begin position="27"/>
        <end position="62"/>
    </location>
</feature>
<keyword evidence="3" id="KW-1185">Reference proteome</keyword>
<accession>A0AAD9R4A3</accession>
<evidence type="ECO:0000256" key="1">
    <source>
        <dbReference type="SAM" id="MobiDB-lite"/>
    </source>
</evidence>
<protein>
    <submittedName>
        <fullName evidence="2">Uncharacterized protein</fullName>
    </submittedName>
</protein>
<gene>
    <name evidence="2" type="ORF">P5673_001789</name>
</gene>
<dbReference type="AlphaFoldDB" id="A0AAD9R4A3"/>
<feature type="compositionally biased region" description="Basic residues" evidence="1">
    <location>
        <begin position="43"/>
        <end position="52"/>
    </location>
</feature>
<dbReference type="Proteomes" id="UP001249851">
    <property type="component" value="Unassembled WGS sequence"/>
</dbReference>